<keyword evidence="1" id="KW-0472">Membrane</keyword>
<accession>A0A9E7SBU9</accession>
<keyword evidence="1" id="KW-1133">Transmembrane helix</keyword>
<protein>
    <submittedName>
        <fullName evidence="2">Uncharacterized protein</fullName>
    </submittedName>
</protein>
<dbReference type="KEGG" id="thei:K1720_06930"/>
<dbReference type="Proteomes" id="UP001056425">
    <property type="component" value="Chromosome"/>
</dbReference>
<keyword evidence="1" id="KW-0812">Transmembrane</keyword>
<reference evidence="2 3" key="1">
    <citation type="submission" date="2021-08" db="EMBL/GenBank/DDBJ databases">
        <title>Thermococcus onnuriiensis IOH2.</title>
        <authorList>
            <person name="Park Y.-J."/>
        </authorList>
    </citation>
    <scope>NUCLEOTIDE SEQUENCE [LARGE SCALE GENOMIC DNA]</scope>
    <source>
        <strain evidence="2 3">IOH2</strain>
    </source>
</reference>
<name>A0A9E7SBU9_9EURY</name>
<evidence type="ECO:0000313" key="2">
    <source>
        <dbReference type="EMBL" id="USG99273.1"/>
    </source>
</evidence>
<gene>
    <name evidence="2" type="ORF">K1720_06930</name>
</gene>
<dbReference type="AlphaFoldDB" id="A0A9E7SBU9"/>
<dbReference type="RefSeq" id="WP_251947959.1">
    <property type="nucleotide sequence ID" value="NZ_CP080572.1"/>
</dbReference>
<feature type="transmembrane region" description="Helical" evidence="1">
    <location>
        <begin position="61"/>
        <end position="77"/>
    </location>
</feature>
<organism evidence="2 3">
    <name type="scientific">Thermococcus argininiproducens</name>
    <dbReference type="NCBI Taxonomy" id="2866384"/>
    <lineage>
        <taxon>Archaea</taxon>
        <taxon>Methanobacteriati</taxon>
        <taxon>Methanobacteriota</taxon>
        <taxon>Thermococci</taxon>
        <taxon>Thermococcales</taxon>
        <taxon>Thermococcaceae</taxon>
        <taxon>Thermococcus</taxon>
    </lineage>
</organism>
<proteinExistence type="predicted"/>
<sequence length="290" mass="32261">MKRLLGVFLVFFGLLLLLRSFQPQFYNYLLPYAQYIKQTFWGVTLLIAGLYILIKNRNARTLLGVVFILYLALYLVTPETSFRWHFSFREAGDVKELGEFQASKIDIENIAAEISIVRVSGDGIKVLSNLPLRINEGDVLEISCSGCPEYRNGKLFIKVGEEADINSLTLRNTVGDVDINIADVTSINIENVIGDFKVSGSFSSLTTANFVGEMEISLERCPDIEIEGYCSQIGIYRGSGEVTLYIPDNIKVAPEIEGSLTSITIDKGFEVGEKTLKLTAKNFVGKIIVE</sequence>
<evidence type="ECO:0000313" key="3">
    <source>
        <dbReference type="Proteomes" id="UP001056425"/>
    </source>
</evidence>
<evidence type="ECO:0000256" key="1">
    <source>
        <dbReference type="SAM" id="Phobius"/>
    </source>
</evidence>
<keyword evidence="3" id="KW-1185">Reference proteome</keyword>
<feature type="transmembrane region" description="Helical" evidence="1">
    <location>
        <begin position="35"/>
        <end position="54"/>
    </location>
</feature>
<dbReference type="GeneID" id="72778067"/>
<dbReference type="EMBL" id="CP080572">
    <property type="protein sequence ID" value="USG99273.1"/>
    <property type="molecule type" value="Genomic_DNA"/>
</dbReference>